<protein>
    <submittedName>
        <fullName evidence="2">Uncharacterized protein</fullName>
    </submittedName>
</protein>
<comment type="caution">
    <text evidence="2">The sequence shown here is derived from an EMBL/GenBank/DDBJ whole genome shotgun (WGS) entry which is preliminary data.</text>
</comment>
<feature type="transmembrane region" description="Helical" evidence="1">
    <location>
        <begin position="29"/>
        <end position="45"/>
    </location>
</feature>
<keyword evidence="1" id="KW-1133">Transmembrane helix</keyword>
<evidence type="ECO:0000256" key="1">
    <source>
        <dbReference type="SAM" id="Phobius"/>
    </source>
</evidence>
<keyword evidence="1" id="KW-0812">Transmembrane</keyword>
<proteinExistence type="predicted"/>
<evidence type="ECO:0000313" key="3">
    <source>
        <dbReference type="Proteomes" id="UP000261011"/>
    </source>
</evidence>
<gene>
    <name evidence="2" type="ORF">DXA39_06820</name>
</gene>
<dbReference type="AlphaFoldDB" id="A0A3E2TI58"/>
<name>A0A3E2TI58_9FIRM</name>
<keyword evidence="1" id="KW-0472">Membrane</keyword>
<feature type="transmembrane region" description="Helical" evidence="1">
    <location>
        <begin position="79"/>
        <end position="99"/>
    </location>
</feature>
<sequence>MLKKYDTILIIFFLFLIIASVYFSDTNSIFWSVVVFMFLVSTKLFDTENDKLIKYESILFFVASIVLFLNTFTNVITEITLPVIIVFTILYGRIIFLKIKEKKNKYNKKNI</sequence>
<feature type="transmembrane region" description="Helical" evidence="1">
    <location>
        <begin position="7"/>
        <end position="23"/>
    </location>
</feature>
<dbReference type="EMBL" id="QVEU01000005">
    <property type="protein sequence ID" value="RGB75512.1"/>
    <property type="molecule type" value="Genomic_DNA"/>
</dbReference>
<dbReference type="Proteomes" id="UP000261011">
    <property type="component" value="Unassembled WGS sequence"/>
</dbReference>
<feature type="transmembrane region" description="Helical" evidence="1">
    <location>
        <begin position="57"/>
        <end position="73"/>
    </location>
</feature>
<keyword evidence="3" id="KW-1185">Reference proteome</keyword>
<reference evidence="2 3" key="1">
    <citation type="submission" date="2018-08" db="EMBL/GenBank/DDBJ databases">
        <title>A genome reference for cultivated species of the human gut microbiota.</title>
        <authorList>
            <person name="Zou Y."/>
            <person name="Xue W."/>
            <person name="Luo G."/>
        </authorList>
    </citation>
    <scope>NUCLEOTIDE SEQUENCE [LARGE SCALE GENOMIC DNA]</scope>
    <source>
        <strain evidence="2 3">OF01-3</strain>
    </source>
</reference>
<evidence type="ECO:0000313" key="2">
    <source>
        <dbReference type="EMBL" id="RGB75512.1"/>
    </source>
</evidence>
<organism evidence="2 3">
    <name type="scientific">Anaerococcus nagyae</name>
    <dbReference type="NCBI Taxonomy" id="1755241"/>
    <lineage>
        <taxon>Bacteria</taxon>
        <taxon>Bacillati</taxon>
        <taxon>Bacillota</taxon>
        <taxon>Tissierellia</taxon>
        <taxon>Tissierellales</taxon>
        <taxon>Peptoniphilaceae</taxon>
        <taxon>Anaerococcus</taxon>
    </lineage>
</organism>
<accession>A0A3E2TI58</accession>